<dbReference type="OrthoDB" id="10577749at2759"/>
<proteinExistence type="predicted"/>
<accession>A0A1B9IWG0</accession>
<reference evidence="4" key="2">
    <citation type="submission" date="2013-12" db="EMBL/GenBank/DDBJ databases">
        <title>Evolution of pathogenesis and genome organization in the Tremellales.</title>
        <authorList>
            <person name="Cuomo C."/>
            <person name="Litvintseva A."/>
            <person name="Heitman J."/>
            <person name="Chen Y."/>
            <person name="Sun S."/>
            <person name="Springer D."/>
            <person name="Dromer F."/>
            <person name="Young S."/>
            <person name="Zeng Q."/>
            <person name="Chapman S."/>
            <person name="Gujja S."/>
            <person name="Saif S."/>
            <person name="Birren B."/>
        </authorList>
    </citation>
    <scope>NUCLEOTIDE SEQUENCE [LARGE SCALE GENOMIC DNA]</scope>
    <source>
        <strain evidence="4">CBS 10435</strain>
    </source>
</reference>
<reference evidence="3 4" key="1">
    <citation type="submission" date="2013-07" db="EMBL/GenBank/DDBJ databases">
        <title>The Genome Sequence of Kwoniella mangroviensis CBS10435.</title>
        <authorList>
            <consortium name="The Broad Institute Genome Sequencing Platform"/>
            <person name="Cuomo C."/>
            <person name="Litvintseva A."/>
            <person name="Chen Y."/>
            <person name="Heitman J."/>
            <person name="Sun S."/>
            <person name="Springer D."/>
            <person name="Dromer F."/>
            <person name="Young S.K."/>
            <person name="Zeng Q."/>
            <person name="Gargeya S."/>
            <person name="Fitzgerald M."/>
            <person name="Abouelleil A."/>
            <person name="Alvarado L."/>
            <person name="Berlin A.M."/>
            <person name="Chapman S.B."/>
            <person name="Dewar J."/>
            <person name="Goldberg J."/>
            <person name="Griggs A."/>
            <person name="Gujja S."/>
            <person name="Hansen M."/>
            <person name="Howarth C."/>
            <person name="Imamovic A."/>
            <person name="Larimer J."/>
            <person name="McCowan C."/>
            <person name="Murphy C."/>
            <person name="Pearson M."/>
            <person name="Priest M."/>
            <person name="Roberts A."/>
            <person name="Saif S."/>
            <person name="Shea T."/>
            <person name="Sykes S."/>
            <person name="Wortman J."/>
            <person name="Nusbaum C."/>
            <person name="Birren B."/>
        </authorList>
    </citation>
    <scope>NUCLEOTIDE SEQUENCE [LARGE SCALE GENOMIC DNA]</scope>
    <source>
        <strain evidence="3 4">CBS 10435</strain>
    </source>
</reference>
<dbReference type="EMBL" id="KI669460">
    <property type="protein sequence ID" value="OCF59856.1"/>
    <property type="molecule type" value="Genomic_DNA"/>
</dbReference>
<protein>
    <recommendedName>
        <fullName evidence="5">Extracellular membrane protein CFEM domain-containing protein</fullName>
    </recommendedName>
</protein>
<feature type="region of interest" description="Disordered" evidence="1">
    <location>
        <begin position="117"/>
        <end position="139"/>
    </location>
</feature>
<evidence type="ECO:0000313" key="4">
    <source>
        <dbReference type="Proteomes" id="UP000092583"/>
    </source>
</evidence>
<evidence type="ECO:0000256" key="2">
    <source>
        <dbReference type="SAM" id="SignalP"/>
    </source>
</evidence>
<keyword evidence="4" id="KW-1185">Reference proteome</keyword>
<feature type="chain" id="PRO_5008628952" description="Extracellular membrane protein CFEM domain-containing protein" evidence="2">
    <location>
        <begin position="19"/>
        <end position="205"/>
    </location>
</feature>
<gene>
    <name evidence="3" type="ORF">L486_02529</name>
</gene>
<dbReference type="AlphaFoldDB" id="A0A1B9IWG0"/>
<keyword evidence="2" id="KW-0732">Signal</keyword>
<evidence type="ECO:0000313" key="3">
    <source>
        <dbReference type="EMBL" id="OCF59856.1"/>
    </source>
</evidence>
<feature type="signal peptide" evidence="2">
    <location>
        <begin position="1"/>
        <end position="18"/>
    </location>
</feature>
<name>A0A1B9IWG0_9TREE</name>
<dbReference type="Proteomes" id="UP000092583">
    <property type="component" value="Unassembled WGS sequence"/>
</dbReference>
<evidence type="ECO:0008006" key="5">
    <source>
        <dbReference type="Google" id="ProtNLM"/>
    </source>
</evidence>
<evidence type="ECO:0000256" key="1">
    <source>
        <dbReference type="SAM" id="MobiDB-lite"/>
    </source>
</evidence>
<organism evidence="3 4">
    <name type="scientific">Kwoniella mangroviensis CBS 10435</name>
    <dbReference type="NCBI Taxonomy" id="1331196"/>
    <lineage>
        <taxon>Eukaryota</taxon>
        <taxon>Fungi</taxon>
        <taxon>Dikarya</taxon>
        <taxon>Basidiomycota</taxon>
        <taxon>Agaricomycotina</taxon>
        <taxon>Tremellomycetes</taxon>
        <taxon>Tremellales</taxon>
        <taxon>Cryptococcaceae</taxon>
        <taxon>Kwoniella</taxon>
    </lineage>
</organism>
<sequence length="205" mass="20271">MRFALLAALIPLLGGVSTFAIPSSASPVSLIAREIAGLDDIPAACTSKCASTQEFAQRCDGGQDVDACLEICQPSLLSEYEECATCIIDNFEGLSGDDEALLQFALGQLKEECDSLTAGGNSTSSSNSTTTGSAVISESSTSASNSATRTLISATSIASSHASSASSATSSAAPSGNADSGASARTPVGGAIAFIGVAVGLAVFA</sequence>